<comment type="caution">
    <text evidence="1">The sequence shown here is derived from an EMBL/GenBank/DDBJ whole genome shotgun (WGS) entry which is preliminary data.</text>
</comment>
<evidence type="ECO:0000313" key="2">
    <source>
        <dbReference type="Proteomes" id="UP000801492"/>
    </source>
</evidence>
<keyword evidence="2" id="KW-1185">Reference proteome</keyword>
<name>A0A8K0G3G5_IGNLU</name>
<gene>
    <name evidence="1" type="ORF">ILUMI_19166</name>
</gene>
<reference evidence="1" key="1">
    <citation type="submission" date="2019-08" db="EMBL/GenBank/DDBJ databases">
        <title>The genome of the North American firefly Photinus pyralis.</title>
        <authorList>
            <consortium name="Photinus pyralis genome working group"/>
            <person name="Fallon T.R."/>
            <person name="Sander Lower S.E."/>
            <person name="Weng J.-K."/>
        </authorList>
    </citation>
    <scope>NUCLEOTIDE SEQUENCE</scope>
    <source>
        <strain evidence="1">TRF0915ILg1</strain>
        <tissue evidence="1">Whole body</tissue>
    </source>
</reference>
<evidence type="ECO:0008006" key="3">
    <source>
        <dbReference type="Google" id="ProtNLM"/>
    </source>
</evidence>
<organism evidence="1 2">
    <name type="scientific">Ignelater luminosus</name>
    <name type="common">Cucubano</name>
    <name type="synonym">Pyrophorus luminosus</name>
    <dbReference type="NCBI Taxonomy" id="2038154"/>
    <lineage>
        <taxon>Eukaryota</taxon>
        <taxon>Metazoa</taxon>
        <taxon>Ecdysozoa</taxon>
        <taxon>Arthropoda</taxon>
        <taxon>Hexapoda</taxon>
        <taxon>Insecta</taxon>
        <taxon>Pterygota</taxon>
        <taxon>Neoptera</taxon>
        <taxon>Endopterygota</taxon>
        <taxon>Coleoptera</taxon>
        <taxon>Polyphaga</taxon>
        <taxon>Elateriformia</taxon>
        <taxon>Elateroidea</taxon>
        <taxon>Elateridae</taxon>
        <taxon>Agrypninae</taxon>
        <taxon>Pyrophorini</taxon>
        <taxon>Ignelater</taxon>
    </lineage>
</organism>
<sequence>MGSFAGKLAQLSLKKNENCECGKEETAEHVLLECPLWNDELETPKQRVVEEEKLSPPTKAVLLQPNVLEYLNIYAKTVCKLK</sequence>
<evidence type="ECO:0000313" key="1">
    <source>
        <dbReference type="EMBL" id="KAF2887007.1"/>
    </source>
</evidence>
<accession>A0A8K0G3G5</accession>
<dbReference type="AlphaFoldDB" id="A0A8K0G3G5"/>
<dbReference type="Proteomes" id="UP000801492">
    <property type="component" value="Unassembled WGS sequence"/>
</dbReference>
<protein>
    <recommendedName>
        <fullName evidence="3">Reverse transcriptase</fullName>
    </recommendedName>
</protein>
<proteinExistence type="predicted"/>
<dbReference type="EMBL" id="VTPC01085586">
    <property type="protein sequence ID" value="KAF2887007.1"/>
    <property type="molecule type" value="Genomic_DNA"/>
</dbReference>